<dbReference type="AlphaFoldDB" id="A0A1I2NV36"/>
<dbReference type="EMBL" id="FOOE01000023">
    <property type="protein sequence ID" value="SFG05101.1"/>
    <property type="molecule type" value="Genomic_DNA"/>
</dbReference>
<feature type="region of interest" description="Disordered" evidence="1">
    <location>
        <begin position="433"/>
        <end position="463"/>
    </location>
</feature>
<dbReference type="RefSeq" id="WP_074846155.1">
    <property type="nucleotide sequence ID" value="NZ_FOOE01000023.1"/>
</dbReference>
<dbReference type="InterPro" id="IPR006428">
    <property type="entry name" value="Portal_SPP1-type"/>
</dbReference>
<dbReference type="InterPro" id="IPR021145">
    <property type="entry name" value="Portal_protein_SPP1_Gp6-like"/>
</dbReference>
<proteinExistence type="predicted"/>
<sequence>MAIYKDRELLNEDGTIPERLIEKCLSEHKSMIGRYTELLNYYDGNHKILNRRMSSDNLPNNKLVCNHAAYITDMAVGYVFGVPVSYSGEGNGDEIINEIFTGIDEDSHNNELALDISILGIGNELVYMNDEETPGIELAVLSPLNTFLVCDTTVKHKPMFAVNYTEKTDIEGTAKGYDVNVYTEDKIYKYFTKDSSFNNLELVEENEHYFKDIPIIEYKNNKNSTGDFEKVLTLIDAYNILQSDRINDKAQLADALLAVIGASLGDDEGEKTTTAKLIKEMKILELDEGGDAKYLTKQLNETEVEVLKKSIKDDIHEFSKVPCLTDENFVGNSSGVAMKYKLLGFEQLGKTKERYFKQGLRKRIKLISNVEGTRAKTIDANSIDIVMKRSLPVDDELKARILQETDGSLSWETRIKEYNPEIDVDEEKKRLEEENQKKIEQQQKSFGSYDFKTTSKSGEVDEE</sequence>
<organism evidence="2 3">
    <name type="scientific">Clostridium cadaveris</name>
    <dbReference type="NCBI Taxonomy" id="1529"/>
    <lineage>
        <taxon>Bacteria</taxon>
        <taxon>Bacillati</taxon>
        <taxon>Bacillota</taxon>
        <taxon>Clostridia</taxon>
        <taxon>Eubacteriales</taxon>
        <taxon>Clostridiaceae</taxon>
        <taxon>Clostridium</taxon>
    </lineage>
</organism>
<accession>A0A1I2NV36</accession>
<dbReference type="Proteomes" id="UP000182135">
    <property type="component" value="Unassembled WGS sequence"/>
</dbReference>
<dbReference type="NCBIfam" id="TIGR01538">
    <property type="entry name" value="portal_SPP1"/>
    <property type="match status" value="1"/>
</dbReference>
<name>A0A1I2NV36_9CLOT</name>
<evidence type="ECO:0000256" key="1">
    <source>
        <dbReference type="SAM" id="MobiDB-lite"/>
    </source>
</evidence>
<dbReference type="Pfam" id="PF05133">
    <property type="entry name" value="SPP1_portal"/>
    <property type="match status" value="1"/>
</dbReference>
<gene>
    <name evidence="2" type="ORF">SAMN04487885_12311</name>
</gene>
<dbReference type="OrthoDB" id="1697867at2"/>
<protein>
    <submittedName>
        <fullName evidence="2">Phage portal protein, SPP1 family</fullName>
    </submittedName>
</protein>
<keyword evidence="3" id="KW-1185">Reference proteome</keyword>
<evidence type="ECO:0000313" key="3">
    <source>
        <dbReference type="Proteomes" id="UP000182135"/>
    </source>
</evidence>
<dbReference type="STRING" id="1529.SAMN04487885_12311"/>
<evidence type="ECO:0000313" key="2">
    <source>
        <dbReference type="EMBL" id="SFG05101.1"/>
    </source>
</evidence>
<reference evidence="2 3" key="1">
    <citation type="submission" date="2016-10" db="EMBL/GenBank/DDBJ databases">
        <authorList>
            <person name="de Groot N.N."/>
        </authorList>
    </citation>
    <scope>NUCLEOTIDE SEQUENCE [LARGE SCALE GENOMIC DNA]</scope>
    <source>
        <strain evidence="2 3">NLAE-zl-G419</strain>
    </source>
</reference>